<dbReference type="InterPro" id="IPR036397">
    <property type="entry name" value="RNaseH_sf"/>
</dbReference>
<feature type="domain" description="Integrase catalytic" evidence="7">
    <location>
        <begin position="740"/>
        <end position="904"/>
    </location>
</feature>
<dbReference type="Gene3D" id="3.30.420.10">
    <property type="entry name" value="Ribonuclease H-like superfamily/Ribonuclease H"/>
    <property type="match status" value="1"/>
</dbReference>
<keyword evidence="2" id="KW-0808">Transferase</keyword>
<dbReference type="GO" id="GO:0003964">
    <property type="term" value="F:RNA-directed DNA polymerase activity"/>
    <property type="evidence" value="ECO:0007669"/>
    <property type="project" value="UniProtKB-EC"/>
</dbReference>
<evidence type="ECO:0000259" key="7">
    <source>
        <dbReference type="PROSITE" id="PS50994"/>
    </source>
</evidence>
<feature type="compositionally biased region" description="Polar residues" evidence="6">
    <location>
        <begin position="204"/>
        <end position="213"/>
    </location>
</feature>
<name>A0AAE1HHC2_9NEOP</name>
<dbReference type="Gene3D" id="1.10.340.70">
    <property type="match status" value="1"/>
</dbReference>
<sequence length="974" mass="109047">MAAQQPVGVLVGGIGELEHYDANGHTSFTQWVERFSIYCDVNGILPEPRDANGHFLQQSNRRRGLFLNMMGPRAYSIVHSACLPNSPSEFSIQNLVIILKSHFEPIGNVAVERYNFRHRMQRPEESVVEYINALQELASRCDYEGREFHRNLLEQLVAGVRLPEVRKAIMVANLTWANMKAIAIRTEGDIKHMAKLAQSYAQNQARSVHQVQPQKKPDTNNNFNKNKVKINPQQAGNSMKTESKVGNDQERKFNPCYRCGRRHNCKTCPAVNWECNFCKKMGHTSVVCRKKKKPEVKQVSVSNPPPEADFSLCGVRPGEAAGPVSSFNVNLVQSPTSEPLIKKLLVNNIPLEMEIDTGSAVSLISLQDFQSKFPECSFSSSSTVLSVANKKPLKVLGELLVTVKCCGVEYKLPLLICDILEIPLLGRPWLDILVPKWREIFSLSVNSVKAVQNQIPTVESLAKIFPNTFDQNNDKPIKGFKATLVLKDNAIPVKHRAYKVPFAITDNVNQILDRMEAQGKAIRVRHATWASPSFPVSKKNGDYRLVVDFKKTINPQLRVDHYPIPSPEEIFSSLSKSAEFLAAADALSRLPSPTLVQDLQVGAVKVATQLPVTADQVALETAKDPTLQVVLKFVHTGWPPKGEVVKVPEIDPYFKLRDNLSILGKCLMFSNRVIIPASLRSRVLSQIHEGHPGVVRSLMLARAYCWWPYMDQDIADMSANCTVCALVNFNPKKTFVPWPESTSPFERIHVDFYEKNSLTYFILCDSFSKWLHICHMPRTTASSVIDVLLSVFALFGLPKIIVSDNGPPFDSNDYAEFCTKFNVQILHSPPYSPASNGQAEKAVDIAKKGMEKIILSESHNHNSSNANVDLSVITTRLSKFLFNYRNTPTTTTKKTPNEILLLFKPRTMLTQLVPVSNKPSTAHFKEGDNVMFKLNARSPVLQGVIVEVRGPTRYLVSVSGVQREVHHNQLSRAP</sequence>
<dbReference type="InterPro" id="IPR012337">
    <property type="entry name" value="RNaseH-like_sf"/>
</dbReference>
<dbReference type="SUPFAM" id="SSF50630">
    <property type="entry name" value="Acid proteases"/>
    <property type="match status" value="1"/>
</dbReference>
<keyword evidence="9" id="KW-1185">Reference proteome</keyword>
<keyword evidence="3" id="KW-0548">Nucleotidyltransferase</keyword>
<dbReference type="EMBL" id="JAHWGI010001016">
    <property type="protein sequence ID" value="KAK3920686.1"/>
    <property type="molecule type" value="Genomic_DNA"/>
</dbReference>
<dbReference type="GO" id="GO:0003676">
    <property type="term" value="F:nucleic acid binding"/>
    <property type="evidence" value="ECO:0007669"/>
    <property type="project" value="InterPro"/>
</dbReference>
<dbReference type="InterPro" id="IPR043128">
    <property type="entry name" value="Rev_trsase/Diguanyl_cyclase"/>
</dbReference>
<evidence type="ECO:0000256" key="4">
    <source>
        <dbReference type="ARBA" id="ARBA00022722"/>
    </source>
</evidence>
<dbReference type="EC" id="2.7.7.49" evidence="1"/>
<dbReference type="PROSITE" id="PS50994">
    <property type="entry name" value="INTEGRASE"/>
    <property type="match status" value="1"/>
</dbReference>
<evidence type="ECO:0000313" key="8">
    <source>
        <dbReference type="EMBL" id="KAK3920686.1"/>
    </source>
</evidence>
<dbReference type="GO" id="GO:0004519">
    <property type="term" value="F:endonuclease activity"/>
    <property type="evidence" value="ECO:0007669"/>
    <property type="project" value="UniProtKB-KW"/>
</dbReference>
<evidence type="ECO:0000256" key="1">
    <source>
        <dbReference type="ARBA" id="ARBA00012493"/>
    </source>
</evidence>
<dbReference type="PANTHER" id="PTHR37984:SF5">
    <property type="entry name" value="PROTEIN NYNRIN-LIKE"/>
    <property type="match status" value="1"/>
</dbReference>
<proteinExistence type="predicted"/>
<dbReference type="PANTHER" id="PTHR37984">
    <property type="entry name" value="PROTEIN CBG26694"/>
    <property type="match status" value="1"/>
</dbReference>
<dbReference type="Gene3D" id="3.30.70.270">
    <property type="match status" value="1"/>
</dbReference>
<dbReference type="InterPro" id="IPR021109">
    <property type="entry name" value="Peptidase_aspartic_dom_sf"/>
</dbReference>
<dbReference type="GO" id="GO:0015074">
    <property type="term" value="P:DNA integration"/>
    <property type="evidence" value="ECO:0007669"/>
    <property type="project" value="InterPro"/>
</dbReference>
<protein>
    <recommendedName>
        <fullName evidence="1">RNA-directed DNA polymerase</fullName>
        <ecNumber evidence="1">2.7.7.49</ecNumber>
    </recommendedName>
</protein>
<reference evidence="8" key="1">
    <citation type="submission" date="2021-07" db="EMBL/GenBank/DDBJ databases">
        <authorList>
            <person name="Catto M.A."/>
            <person name="Jacobson A."/>
            <person name="Kennedy G."/>
            <person name="Labadie P."/>
            <person name="Hunt B.G."/>
            <person name="Srinivasan R."/>
        </authorList>
    </citation>
    <scope>NUCLEOTIDE SEQUENCE</scope>
    <source>
        <strain evidence="8">PL_HMW_Pooled</strain>
        <tissue evidence="8">Head</tissue>
    </source>
</reference>
<feature type="compositionally biased region" description="Low complexity" evidence="6">
    <location>
        <begin position="219"/>
        <end position="231"/>
    </location>
</feature>
<evidence type="ECO:0000256" key="5">
    <source>
        <dbReference type="ARBA" id="ARBA00022759"/>
    </source>
</evidence>
<feature type="region of interest" description="Disordered" evidence="6">
    <location>
        <begin position="204"/>
        <end position="246"/>
    </location>
</feature>
<dbReference type="SUPFAM" id="SSF53098">
    <property type="entry name" value="Ribonuclease H-like"/>
    <property type="match status" value="1"/>
</dbReference>
<keyword evidence="4" id="KW-0540">Nuclease</keyword>
<keyword evidence="5" id="KW-0378">Hydrolase</keyword>
<dbReference type="InterPro" id="IPR041588">
    <property type="entry name" value="Integrase_H2C2"/>
</dbReference>
<dbReference type="SUPFAM" id="SSF56672">
    <property type="entry name" value="DNA/RNA polymerases"/>
    <property type="match status" value="1"/>
</dbReference>
<dbReference type="InterPro" id="IPR001584">
    <property type="entry name" value="Integrase_cat-core"/>
</dbReference>
<reference evidence="8" key="2">
    <citation type="journal article" date="2023" name="BMC Genomics">
        <title>Pest status, molecular evolution, and epigenetic factors derived from the genome assembly of Frankliniella fusca, a thysanopteran phytovirus vector.</title>
        <authorList>
            <person name="Catto M.A."/>
            <person name="Labadie P.E."/>
            <person name="Jacobson A.L."/>
            <person name="Kennedy G.G."/>
            <person name="Srinivasan R."/>
            <person name="Hunt B.G."/>
        </authorList>
    </citation>
    <scope>NUCLEOTIDE SEQUENCE</scope>
    <source>
        <strain evidence="8">PL_HMW_Pooled</strain>
    </source>
</reference>
<dbReference type="InterPro" id="IPR043502">
    <property type="entry name" value="DNA/RNA_pol_sf"/>
</dbReference>
<evidence type="ECO:0000313" key="9">
    <source>
        <dbReference type="Proteomes" id="UP001219518"/>
    </source>
</evidence>
<dbReference type="Gene3D" id="3.10.10.10">
    <property type="entry name" value="HIV Type 1 Reverse Transcriptase, subunit A, domain 1"/>
    <property type="match status" value="1"/>
</dbReference>
<dbReference type="FunFam" id="1.10.340.70:FF:000003">
    <property type="entry name" value="Protein CBG25708"/>
    <property type="match status" value="1"/>
</dbReference>
<dbReference type="AlphaFoldDB" id="A0AAE1HHC2"/>
<evidence type="ECO:0000256" key="2">
    <source>
        <dbReference type="ARBA" id="ARBA00022679"/>
    </source>
</evidence>
<gene>
    <name evidence="8" type="ORF">KUF71_009944</name>
</gene>
<dbReference type="InterPro" id="IPR050951">
    <property type="entry name" value="Retrovirus_Pol_polyprotein"/>
</dbReference>
<evidence type="ECO:0000256" key="3">
    <source>
        <dbReference type="ARBA" id="ARBA00022695"/>
    </source>
</evidence>
<evidence type="ECO:0000256" key="6">
    <source>
        <dbReference type="SAM" id="MobiDB-lite"/>
    </source>
</evidence>
<organism evidence="8 9">
    <name type="scientific">Frankliniella fusca</name>
    <dbReference type="NCBI Taxonomy" id="407009"/>
    <lineage>
        <taxon>Eukaryota</taxon>
        <taxon>Metazoa</taxon>
        <taxon>Ecdysozoa</taxon>
        <taxon>Arthropoda</taxon>
        <taxon>Hexapoda</taxon>
        <taxon>Insecta</taxon>
        <taxon>Pterygota</taxon>
        <taxon>Neoptera</taxon>
        <taxon>Paraneoptera</taxon>
        <taxon>Thysanoptera</taxon>
        <taxon>Terebrantia</taxon>
        <taxon>Thripoidea</taxon>
        <taxon>Thripidae</taxon>
        <taxon>Frankliniella</taxon>
    </lineage>
</organism>
<accession>A0AAE1HHC2</accession>
<dbReference type="Pfam" id="PF17921">
    <property type="entry name" value="Integrase_H2C2"/>
    <property type="match status" value="1"/>
</dbReference>
<keyword evidence="5" id="KW-0255">Endonuclease</keyword>
<dbReference type="Pfam" id="PF00665">
    <property type="entry name" value="rve"/>
    <property type="match status" value="1"/>
</dbReference>
<dbReference type="Proteomes" id="UP001219518">
    <property type="component" value="Unassembled WGS sequence"/>
</dbReference>
<dbReference type="GO" id="GO:0042575">
    <property type="term" value="C:DNA polymerase complex"/>
    <property type="evidence" value="ECO:0007669"/>
    <property type="project" value="UniProtKB-ARBA"/>
</dbReference>
<comment type="caution">
    <text evidence="8">The sequence shown here is derived from an EMBL/GenBank/DDBJ whole genome shotgun (WGS) entry which is preliminary data.</text>
</comment>